<feature type="transmembrane region" description="Helical" evidence="1">
    <location>
        <begin position="6"/>
        <end position="28"/>
    </location>
</feature>
<proteinExistence type="predicted"/>
<dbReference type="PIRSF" id="PIRSF028440">
    <property type="entry name" value="UCP_LAB_N"/>
    <property type="match status" value="1"/>
</dbReference>
<keyword evidence="1" id="KW-0472">Membrane</keyword>
<dbReference type="InterPro" id="IPR014546">
    <property type="entry name" value="UCP028440_lipidA_biosyn"/>
</dbReference>
<feature type="transmembrane region" description="Helical" evidence="1">
    <location>
        <begin position="49"/>
        <end position="67"/>
    </location>
</feature>
<keyword evidence="4" id="KW-1185">Reference proteome</keyword>
<evidence type="ECO:0000313" key="3">
    <source>
        <dbReference type="EMBL" id="MFC4312950.1"/>
    </source>
</evidence>
<evidence type="ECO:0000259" key="2">
    <source>
        <dbReference type="SMART" id="SM01259"/>
    </source>
</evidence>
<dbReference type="EMBL" id="JBHSDU010000014">
    <property type="protein sequence ID" value="MFC4312950.1"/>
    <property type="molecule type" value="Genomic_DNA"/>
</dbReference>
<evidence type="ECO:0000313" key="4">
    <source>
        <dbReference type="Proteomes" id="UP001595904"/>
    </source>
</evidence>
<dbReference type="SMART" id="SM01259">
    <property type="entry name" value="LAB_N"/>
    <property type="match status" value="1"/>
</dbReference>
<comment type="caution">
    <text evidence="3">The sequence shown here is derived from an EMBL/GenBank/DDBJ whole genome shotgun (WGS) entry which is preliminary data.</text>
</comment>
<evidence type="ECO:0000256" key="1">
    <source>
        <dbReference type="SAM" id="Phobius"/>
    </source>
</evidence>
<keyword evidence="1" id="KW-0812">Transmembrane</keyword>
<accession>A0ABV8T0J0</accession>
<dbReference type="InterPro" id="IPR011499">
    <property type="entry name" value="Lipid_A_biosynth_N"/>
</dbReference>
<dbReference type="RefSeq" id="WP_380602781.1">
    <property type="nucleotide sequence ID" value="NZ_JBHSDU010000014.1"/>
</dbReference>
<protein>
    <submittedName>
        <fullName evidence="3">Lipid-A-disaccharide synthase N-terminal domain-containing protein</fullName>
    </submittedName>
</protein>
<gene>
    <name evidence="3" type="ORF">ACFPN2_27950</name>
</gene>
<sequence length="103" mass="11406">MNEALIIIFGIKVTAWKLIGYSGVFLFAGRWFVQLAASKASGKPVMPTLFWYMSAIGSVLLLAYFIFGKNDSVGVMSNLFPLFVALYNLYLDSKNKKRLAALG</sequence>
<feature type="transmembrane region" description="Helical" evidence="1">
    <location>
        <begin position="73"/>
        <end position="91"/>
    </location>
</feature>
<dbReference type="Pfam" id="PF07578">
    <property type="entry name" value="LAB_N"/>
    <property type="match status" value="1"/>
</dbReference>
<dbReference type="Proteomes" id="UP001595904">
    <property type="component" value="Unassembled WGS sequence"/>
</dbReference>
<feature type="domain" description="Lipid A biosynthesis N-terminal" evidence="2">
    <location>
        <begin position="19"/>
        <end position="91"/>
    </location>
</feature>
<reference evidence="4" key="1">
    <citation type="journal article" date="2019" name="Int. J. Syst. Evol. Microbiol.">
        <title>The Global Catalogue of Microorganisms (GCM) 10K type strain sequencing project: providing services to taxonomists for standard genome sequencing and annotation.</title>
        <authorList>
            <consortium name="The Broad Institute Genomics Platform"/>
            <consortium name="The Broad Institute Genome Sequencing Center for Infectious Disease"/>
            <person name="Wu L."/>
            <person name="Ma J."/>
        </authorList>
    </citation>
    <scope>NUCLEOTIDE SEQUENCE [LARGE SCALE GENOMIC DNA]</scope>
    <source>
        <strain evidence="4">CGMCC 1.10759</strain>
    </source>
</reference>
<organism evidence="3 4">
    <name type="scientific">Steroidobacter flavus</name>
    <dbReference type="NCBI Taxonomy" id="1842136"/>
    <lineage>
        <taxon>Bacteria</taxon>
        <taxon>Pseudomonadati</taxon>
        <taxon>Pseudomonadota</taxon>
        <taxon>Gammaproteobacteria</taxon>
        <taxon>Steroidobacterales</taxon>
        <taxon>Steroidobacteraceae</taxon>
        <taxon>Steroidobacter</taxon>
    </lineage>
</organism>
<keyword evidence="1" id="KW-1133">Transmembrane helix</keyword>
<name>A0ABV8T0J0_9GAMM</name>